<dbReference type="RefSeq" id="WP_108622606.1">
    <property type="nucleotide sequence ID" value="NZ_CP028901.1"/>
</dbReference>
<dbReference type="SUPFAM" id="SSF52283">
    <property type="entry name" value="Formate/glycerate dehydrogenase catalytic domain-like"/>
    <property type="match status" value="1"/>
</dbReference>
<evidence type="ECO:0000259" key="5">
    <source>
        <dbReference type="Pfam" id="PF00389"/>
    </source>
</evidence>
<evidence type="ECO:0000256" key="1">
    <source>
        <dbReference type="ARBA" id="ARBA00005854"/>
    </source>
</evidence>
<dbReference type="CDD" id="cd12175">
    <property type="entry name" value="2-Hacid_dh_11"/>
    <property type="match status" value="1"/>
</dbReference>
<dbReference type="EMBL" id="CP028901">
    <property type="protein sequence ID" value="AWB35196.1"/>
    <property type="molecule type" value="Genomic_DNA"/>
</dbReference>
<organism evidence="7 8">
    <name type="scientific">Orrella marina</name>
    <dbReference type="NCBI Taxonomy" id="2163011"/>
    <lineage>
        <taxon>Bacteria</taxon>
        <taxon>Pseudomonadati</taxon>
        <taxon>Pseudomonadota</taxon>
        <taxon>Betaproteobacteria</taxon>
        <taxon>Burkholderiales</taxon>
        <taxon>Alcaligenaceae</taxon>
        <taxon>Orrella</taxon>
    </lineage>
</organism>
<evidence type="ECO:0000256" key="3">
    <source>
        <dbReference type="ARBA" id="ARBA00023027"/>
    </source>
</evidence>
<keyword evidence="8" id="KW-1185">Reference proteome</keyword>
<keyword evidence="3" id="KW-0520">NAD</keyword>
<dbReference type="GO" id="GO:0030267">
    <property type="term" value="F:glyoxylate reductase (NADPH) activity"/>
    <property type="evidence" value="ECO:0007669"/>
    <property type="project" value="TreeGrafter"/>
</dbReference>
<dbReference type="InterPro" id="IPR029752">
    <property type="entry name" value="D-isomer_DH_CS1"/>
</dbReference>
<dbReference type="KEGG" id="boz:DBV39_17275"/>
<dbReference type="PROSITE" id="PS00670">
    <property type="entry name" value="D_2_HYDROXYACID_DH_2"/>
    <property type="match status" value="1"/>
</dbReference>
<dbReference type="GO" id="GO:0016618">
    <property type="term" value="F:hydroxypyruvate reductase [NAD(P)H] activity"/>
    <property type="evidence" value="ECO:0007669"/>
    <property type="project" value="TreeGrafter"/>
</dbReference>
<dbReference type="InterPro" id="IPR036291">
    <property type="entry name" value="NAD(P)-bd_dom_sf"/>
</dbReference>
<evidence type="ECO:0000256" key="2">
    <source>
        <dbReference type="ARBA" id="ARBA00023002"/>
    </source>
</evidence>
<dbReference type="Gene3D" id="3.40.50.720">
    <property type="entry name" value="NAD(P)-binding Rossmann-like Domain"/>
    <property type="match status" value="2"/>
</dbReference>
<dbReference type="PANTHER" id="PTHR10996:SF178">
    <property type="entry name" value="2-HYDROXYACID DEHYDROGENASE YGL185C-RELATED"/>
    <property type="match status" value="1"/>
</dbReference>
<dbReference type="OrthoDB" id="9805416at2"/>
<proteinExistence type="inferred from homology"/>
<evidence type="ECO:0000259" key="6">
    <source>
        <dbReference type="Pfam" id="PF02826"/>
    </source>
</evidence>
<dbReference type="PANTHER" id="PTHR10996">
    <property type="entry name" value="2-HYDROXYACID DEHYDROGENASE-RELATED"/>
    <property type="match status" value="1"/>
</dbReference>
<comment type="similarity">
    <text evidence="1 4">Belongs to the D-isomer specific 2-hydroxyacid dehydrogenase family.</text>
</comment>
<reference evidence="7 8" key="1">
    <citation type="submission" date="2018-04" db="EMBL/GenBank/DDBJ databases">
        <title>Bordetella sp. HZ20 isolated from seawater.</title>
        <authorList>
            <person name="Sun C."/>
        </authorList>
    </citation>
    <scope>NUCLEOTIDE SEQUENCE [LARGE SCALE GENOMIC DNA]</scope>
    <source>
        <strain evidence="7 8">HZ20</strain>
    </source>
</reference>
<evidence type="ECO:0000313" key="8">
    <source>
        <dbReference type="Proteomes" id="UP000244571"/>
    </source>
</evidence>
<keyword evidence="2 4" id="KW-0560">Oxidoreductase</keyword>
<dbReference type="FunFam" id="3.40.50.720:FF:000203">
    <property type="entry name" value="D-3-phosphoglycerate dehydrogenase (SerA)"/>
    <property type="match status" value="1"/>
</dbReference>
<dbReference type="InterPro" id="IPR006139">
    <property type="entry name" value="D-isomer_2_OHA_DH_cat_dom"/>
</dbReference>
<accession>A0A2R4XN09</accession>
<name>A0A2R4XN09_9BURK</name>
<dbReference type="InterPro" id="IPR006140">
    <property type="entry name" value="D-isomer_DH_NAD-bd"/>
</dbReference>
<evidence type="ECO:0000256" key="4">
    <source>
        <dbReference type="RuleBase" id="RU003719"/>
    </source>
</evidence>
<dbReference type="Proteomes" id="UP000244571">
    <property type="component" value="Chromosome"/>
</dbReference>
<gene>
    <name evidence="7" type="ORF">DBV39_17275</name>
</gene>
<dbReference type="Pfam" id="PF02826">
    <property type="entry name" value="2-Hacid_dh_C"/>
    <property type="match status" value="1"/>
</dbReference>
<feature type="domain" description="D-isomer specific 2-hydroxyacid dehydrogenase catalytic" evidence="5">
    <location>
        <begin position="7"/>
        <end position="316"/>
    </location>
</feature>
<evidence type="ECO:0008006" key="9">
    <source>
        <dbReference type="Google" id="ProtNLM"/>
    </source>
</evidence>
<dbReference type="PROSITE" id="PS00065">
    <property type="entry name" value="D_2_HYDROXYACID_DH_1"/>
    <property type="match status" value="1"/>
</dbReference>
<dbReference type="Pfam" id="PF00389">
    <property type="entry name" value="2-Hacid_dh"/>
    <property type="match status" value="1"/>
</dbReference>
<dbReference type="InterPro" id="IPR029753">
    <property type="entry name" value="D-isomer_DH_CS"/>
</dbReference>
<evidence type="ECO:0000313" key="7">
    <source>
        <dbReference type="EMBL" id="AWB35196.1"/>
    </source>
</evidence>
<feature type="domain" description="D-isomer specific 2-hydroxyacid dehydrogenase NAD-binding" evidence="6">
    <location>
        <begin position="111"/>
        <end position="288"/>
    </location>
</feature>
<dbReference type="InterPro" id="IPR050223">
    <property type="entry name" value="D-isomer_2-hydroxyacid_DH"/>
</dbReference>
<dbReference type="SUPFAM" id="SSF51735">
    <property type="entry name" value="NAD(P)-binding Rossmann-fold domains"/>
    <property type="match status" value="1"/>
</dbReference>
<protein>
    <recommendedName>
        <fullName evidence="9">D-3-phosphoglycerate dehydrogenase</fullName>
    </recommendedName>
</protein>
<dbReference type="GO" id="GO:0051287">
    <property type="term" value="F:NAD binding"/>
    <property type="evidence" value="ECO:0007669"/>
    <property type="project" value="InterPro"/>
</dbReference>
<dbReference type="GO" id="GO:0005829">
    <property type="term" value="C:cytosol"/>
    <property type="evidence" value="ECO:0007669"/>
    <property type="project" value="TreeGrafter"/>
</dbReference>
<sequence length="333" mass="36255">MTQHHVAVIDDFKQRSIQTIIDTIPKDWTLSVTPSGSESDVSATIKQADVIFLMGKGVTAEMVNAAPRLRFIQKLGAGVDNIDVRACSERCVTVARLAGGNAVPVAEHTLLMTLATLRRLAQLDRNTRNGLWVREQARTVSRQLSGKTVGIIGFGAIGRAYARLLRGFEVKVKYFDIVRAPADLCEAVNASYAEVDEVLATSDVISVHTPLTELTRHMFGQREFALMKPEAVFINCARGGIVDEDALIEALSSGAIHGAGIDVFGQEPPDLSIRFFELDNCVVTPHTAGGTVDNFEHVVRRAVDNVHRLDRGEPLPEADLVKPKQPVLADNKA</sequence>
<dbReference type="AlphaFoldDB" id="A0A2R4XN09"/>